<dbReference type="InterPro" id="IPR035979">
    <property type="entry name" value="RBD_domain_sf"/>
</dbReference>
<evidence type="ECO:0000313" key="8">
    <source>
        <dbReference type="Proteomes" id="UP001375240"/>
    </source>
</evidence>
<organism evidence="7 8">
    <name type="scientific">Orbilia brochopaga</name>
    <dbReference type="NCBI Taxonomy" id="3140254"/>
    <lineage>
        <taxon>Eukaryota</taxon>
        <taxon>Fungi</taxon>
        <taxon>Dikarya</taxon>
        <taxon>Ascomycota</taxon>
        <taxon>Pezizomycotina</taxon>
        <taxon>Orbiliomycetes</taxon>
        <taxon>Orbiliales</taxon>
        <taxon>Orbiliaceae</taxon>
        <taxon>Orbilia</taxon>
    </lineage>
</organism>
<dbReference type="Gene3D" id="3.30.70.330">
    <property type="match status" value="1"/>
</dbReference>
<gene>
    <name evidence="7" type="ORF">TWF696_009909</name>
</gene>
<protein>
    <recommendedName>
        <fullName evidence="6">RRM domain-containing protein</fullName>
    </recommendedName>
</protein>
<dbReference type="SUPFAM" id="SSF54928">
    <property type="entry name" value="RNA-binding domain, RBD"/>
    <property type="match status" value="1"/>
</dbReference>
<dbReference type="InterPro" id="IPR012677">
    <property type="entry name" value="Nucleotide-bd_a/b_plait_sf"/>
</dbReference>
<dbReference type="AlphaFoldDB" id="A0AAV9UH17"/>
<dbReference type="InterPro" id="IPR000504">
    <property type="entry name" value="RRM_dom"/>
</dbReference>
<evidence type="ECO:0000256" key="2">
    <source>
        <dbReference type="ARBA" id="ARBA00022884"/>
    </source>
</evidence>
<dbReference type="Pfam" id="PF00076">
    <property type="entry name" value="RRM_1"/>
    <property type="match status" value="1"/>
</dbReference>
<dbReference type="PANTHER" id="PTHR46754">
    <property type="entry name" value="MKI67 FHA DOMAIN-INTERACTING NUCLEOLAR PHOSPHOPROTEIN"/>
    <property type="match status" value="1"/>
</dbReference>
<proteinExistence type="predicted"/>
<evidence type="ECO:0000256" key="5">
    <source>
        <dbReference type="SAM" id="MobiDB-lite"/>
    </source>
</evidence>
<dbReference type="CDD" id="cd12307">
    <property type="entry name" value="RRM_NIFK_like"/>
    <property type="match status" value="1"/>
</dbReference>
<sequence length="213" mass="24480">MTSKVNSLTSSQEPAPLPKRRRLSESSQVAESACDTAKDEHGSIMECSSEPTDGRRPGVVYLSRIPHGFYEEQMRSYFSQFGTIDRLRLCRNKSTGSSKHYAFIQFSSSEVAGIVAETMNNYLLYGHLLKCRVVPEAECHEKMWTGANRRWKVPPLAKMRRIKHERKRTSSSWDKLQNKETTRRLNNNKKWKEKGIDYAFDPFKTPPGTENVS</sequence>
<dbReference type="GO" id="GO:0003723">
    <property type="term" value="F:RNA binding"/>
    <property type="evidence" value="ECO:0007669"/>
    <property type="project" value="UniProtKB-UniRule"/>
</dbReference>
<dbReference type="EMBL" id="JAVHNQ010000009">
    <property type="protein sequence ID" value="KAK6339130.1"/>
    <property type="molecule type" value="Genomic_DNA"/>
</dbReference>
<evidence type="ECO:0000259" key="6">
    <source>
        <dbReference type="PROSITE" id="PS50102"/>
    </source>
</evidence>
<reference evidence="7 8" key="1">
    <citation type="submission" date="2019-10" db="EMBL/GenBank/DDBJ databases">
        <authorList>
            <person name="Palmer J.M."/>
        </authorList>
    </citation>
    <scope>NUCLEOTIDE SEQUENCE [LARGE SCALE GENOMIC DNA]</scope>
    <source>
        <strain evidence="7 8">TWF696</strain>
    </source>
</reference>
<feature type="region of interest" description="Disordered" evidence="5">
    <location>
        <begin position="164"/>
        <end position="188"/>
    </location>
</feature>
<accession>A0AAV9UH17</accession>
<dbReference type="GO" id="GO:0005730">
    <property type="term" value="C:nucleolus"/>
    <property type="evidence" value="ECO:0007669"/>
    <property type="project" value="UniProtKB-SubCell"/>
</dbReference>
<comment type="subcellular location">
    <subcellularLocation>
        <location evidence="1">Nucleus</location>
        <location evidence="1">Nucleolus</location>
    </subcellularLocation>
</comment>
<dbReference type="Proteomes" id="UP001375240">
    <property type="component" value="Unassembled WGS sequence"/>
</dbReference>
<feature type="domain" description="RRM" evidence="6">
    <location>
        <begin position="58"/>
        <end position="136"/>
    </location>
</feature>
<name>A0AAV9UH17_9PEZI</name>
<keyword evidence="8" id="KW-1185">Reference proteome</keyword>
<evidence type="ECO:0000256" key="4">
    <source>
        <dbReference type="PROSITE-ProRule" id="PRU00176"/>
    </source>
</evidence>
<keyword evidence="3" id="KW-0539">Nucleus</keyword>
<comment type="caution">
    <text evidence="7">The sequence shown here is derived from an EMBL/GenBank/DDBJ whole genome shotgun (WGS) entry which is preliminary data.</text>
</comment>
<evidence type="ECO:0000313" key="7">
    <source>
        <dbReference type="EMBL" id="KAK6339130.1"/>
    </source>
</evidence>
<feature type="compositionally biased region" description="Polar residues" evidence="5">
    <location>
        <begin position="1"/>
        <end position="13"/>
    </location>
</feature>
<evidence type="ECO:0000256" key="1">
    <source>
        <dbReference type="ARBA" id="ARBA00004604"/>
    </source>
</evidence>
<dbReference type="SMART" id="SM00360">
    <property type="entry name" value="RRM"/>
    <property type="match status" value="1"/>
</dbReference>
<evidence type="ECO:0000256" key="3">
    <source>
        <dbReference type="ARBA" id="ARBA00023242"/>
    </source>
</evidence>
<feature type="region of interest" description="Disordered" evidence="5">
    <location>
        <begin position="1"/>
        <end position="53"/>
    </location>
</feature>
<keyword evidence="2 4" id="KW-0694">RNA-binding</keyword>
<dbReference type="PROSITE" id="PS50102">
    <property type="entry name" value="RRM"/>
    <property type="match status" value="1"/>
</dbReference>